<dbReference type="RefSeq" id="WP_054671302.1">
    <property type="nucleotide sequence ID" value="NZ_BMOF01000020.1"/>
</dbReference>
<gene>
    <name evidence="1" type="ORF">GCM10007043_12210</name>
</gene>
<name>A0A8J3FCC7_9BACI</name>
<protein>
    <submittedName>
        <fullName evidence="1">Uncharacterized protein</fullName>
    </submittedName>
</protein>
<evidence type="ECO:0000313" key="1">
    <source>
        <dbReference type="EMBL" id="GGJ99731.1"/>
    </source>
</evidence>
<dbReference type="AlphaFoldDB" id="A0A8J3FCC7"/>
<reference evidence="1" key="2">
    <citation type="submission" date="2020-09" db="EMBL/GenBank/DDBJ databases">
        <authorList>
            <person name="Sun Q."/>
            <person name="Ohkuma M."/>
        </authorList>
    </citation>
    <scope>NUCLEOTIDE SEQUENCE</scope>
    <source>
        <strain evidence="1">JCM 14719</strain>
    </source>
</reference>
<dbReference type="Proteomes" id="UP000637720">
    <property type="component" value="Unassembled WGS sequence"/>
</dbReference>
<reference evidence="1" key="1">
    <citation type="journal article" date="2014" name="Int. J. Syst. Evol. Microbiol.">
        <title>Complete genome sequence of Corynebacterium casei LMG S-19264T (=DSM 44701T), isolated from a smear-ripened cheese.</title>
        <authorList>
            <consortium name="US DOE Joint Genome Institute (JGI-PGF)"/>
            <person name="Walter F."/>
            <person name="Albersmeier A."/>
            <person name="Kalinowski J."/>
            <person name="Ruckert C."/>
        </authorList>
    </citation>
    <scope>NUCLEOTIDE SEQUENCE</scope>
    <source>
        <strain evidence="1">JCM 14719</strain>
    </source>
</reference>
<keyword evidence="2" id="KW-1185">Reference proteome</keyword>
<proteinExistence type="predicted"/>
<evidence type="ECO:0000313" key="2">
    <source>
        <dbReference type="Proteomes" id="UP000637720"/>
    </source>
</evidence>
<organism evidence="1 2">
    <name type="scientific">Calditerricola satsumensis</name>
    <dbReference type="NCBI Taxonomy" id="373054"/>
    <lineage>
        <taxon>Bacteria</taxon>
        <taxon>Bacillati</taxon>
        <taxon>Bacillota</taxon>
        <taxon>Bacilli</taxon>
        <taxon>Bacillales</taxon>
        <taxon>Bacillaceae</taxon>
        <taxon>Calditerricola</taxon>
    </lineage>
</organism>
<comment type="caution">
    <text evidence="1">The sequence shown here is derived from an EMBL/GenBank/DDBJ whole genome shotgun (WGS) entry which is preliminary data.</text>
</comment>
<accession>A0A8J3FCC7</accession>
<dbReference type="EMBL" id="BMOF01000020">
    <property type="protein sequence ID" value="GGJ99731.1"/>
    <property type="molecule type" value="Genomic_DNA"/>
</dbReference>
<sequence>MAQPLKTEYLMFCPSCVEYTLLHDFDPKVGRFRGEYSLLHNAFTESDELLCRFLLAHTGHLVRLTPNRTDDYGRILRTARRFAEADIDKYVEASLAQKQAAEQEKRGDHNLGKLQLAILIQYLEQEQEEVRRTPAHSASEHQVLLGQELGLRRSIAIARRLVTHFERTYGP</sequence>